<keyword evidence="1" id="KW-0560">Oxidoreductase</keyword>
<dbReference type="GO" id="GO:0042840">
    <property type="term" value="P:D-glucuronate catabolic process"/>
    <property type="evidence" value="ECO:0007669"/>
    <property type="project" value="TreeGrafter"/>
</dbReference>
<dbReference type="Pfam" id="PF01232">
    <property type="entry name" value="Mannitol_dh"/>
    <property type="match status" value="1"/>
</dbReference>
<dbReference type="GO" id="GO:0019594">
    <property type="term" value="P:mannitol metabolic process"/>
    <property type="evidence" value="ECO:0007669"/>
    <property type="project" value="InterPro"/>
</dbReference>
<dbReference type="PROSITE" id="PS00974">
    <property type="entry name" value="MANNITOL_DHGENASE"/>
    <property type="match status" value="1"/>
</dbReference>
<dbReference type="Pfam" id="PF08125">
    <property type="entry name" value="Mannitol_dh_C"/>
    <property type="match status" value="1"/>
</dbReference>
<dbReference type="PANTHER" id="PTHR43362">
    <property type="entry name" value="MANNITOL DEHYDROGENASE DSF1-RELATED"/>
    <property type="match status" value="1"/>
</dbReference>
<dbReference type="InterPro" id="IPR013328">
    <property type="entry name" value="6PGD_dom2"/>
</dbReference>
<feature type="domain" description="Mannitol dehydrogenase C-terminal" evidence="5">
    <location>
        <begin position="284"/>
        <end position="477"/>
    </location>
</feature>
<dbReference type="STRING" id="1076549.HA45_10810"/>
<evidence type="ECO:0000313" key="7">
    <source>
        <dbReference type="Proteomes" id="UP000232062"/>
    </source>
</evidence>
<evidence type="ECO:0000259" key="4">
    <source>
        <dbReference type="Pfam" id="PF01232"/>
    </source>
</evidence>
<name>A0A2M9WIR8_9GAMM</name>
<organism evidence="6 7">
    <name type="scientific">Pantoea rodasii</name>
    <dbReference type="NCBI Taxonomy" id="1076549"/>
    <lineage>
        <taxon>Bacteria</taxon>
        <taxon>Pseudomonadati</taxon>
        <taxon>Pseudomonadota</taxon>
        <taxon>Gammaproteobacteria</taxon>
        <taxon>Enterobacterales</taxon>
        <taxon>Erwiniaceae</taxon>
        <taxon>Pantoea</taxon>
    </lineage>
</organism>
<evidence type="ECO:0000259" key="5">
    <source>
        <dbReference type="Pfam" id="PF08125"/>
    </source>
</evidence>
<dbReference type="InterPro" id="IPR008927">
    <property type="entry name" value="6-PGluconate_DH-like_C_sf"/>
</dbReference>
<sequence>MEHNLASGELKVARPAWNHQRLVPRMVHIGCGAFHRAHQALYLHHLLDISDTDWGICEVNLMSASGKLLVEQLRQQDLLYSVTEKGAEHNDIHIVAAIKQALHPALDGHDGIIEALARSETAIVSLTVTEKGYCTQGASGELDADNPLIQHDLAHPAAPKSAIGFIVEALRVRRERGMGPFTVLSCDNLRDNGHVARAAVVGLAQLRDAQLAKWIGENVTFPSSMVDRIVPAVTDETRQEICDLLGVADPCGVACEPFRQWVIEDNFVNGRPDWDHVGAQFVADVAPFEMMKLRMLNGSHSFLAYLGYLGNCETIADTMQLPAYRQAALALMMHEQAPTLRMPDGIDLQAYADQLIARFSNPSLRHRTQQIAMDGSQKLPQRWLDSVRHHLQHGSDYRHLALGIAGWMRYVLGCNQQGEKFDVVDPLFDTLTHINQHYPEGDARVSALLAVKSIFGDDLPANPGFVTHLQHAYAQLCQHGARAAVESLSPEPK</sequence>
<reference evidence="6 7" key="1">
    <citation type="submission" date="2017-11" db="EMBL/GenBank/DDBJ databases">
        <title>The genome sequence of Pantoea rodasii DSM 26611.</title>
        <authorList>
            <person name="Gao J."/>
            <person name="Mao X."/>
            <person name="Sun J."/>
        </authorList>
    </citation>
    <scope>NUCLEOTIDE SEQUENCE [LARGE SCALE GENOMIC DNA]</scope>
    <source>
        <strain evidence="6 7">DSM 26611</strain>
    </source>
</reference>
<evidence type="ECO:0000313" key="6">
    <source>
        <dbReference type="EMBL" id="PJZ07444.1"/>
    </source>
</evidence>
<dbReference type="InterPro" id="IPR000669">
    <property type="entry name" value="Mannitol_DH"/>
</dbReference>
<dbReference type="EMBL" id="PIQI01000003">
    <property type="protein sequence ID" value="PJZ07444.1"/>
    <property type="molecule type" value="Genomic_DNA"/>
</dbReference>
<dbReference type="FunFam" id="3.40.50.720:FF:000129">
    <property type="entry name" value="D-mannonate oxidoreductase"/>
    <property type="match status" value="1"/>
</dbReference>
<dbReference type="PANTHER" id="PTHR43362:SF7">
    <property type="entry name" value="D-MANNONATE OXIDOREDUCTASE"/>
    <property type="match status" value="1"/>
</dbReference>
<accession>A0A2M9WIR8</accession>
<feature type="domain" description="Mannitol dehydrogenase N-terminal" evidence="4">
    <location>
        <begin position="25"/>
        <end position="275"/>
    </location>
</feature>
<evidence type="ECO:0000256" key="3">
    <source>
        <dbReference type="ARBA" id="ARBA00061451"/>
    </source>
</evidence>
<dbReference type="SUPFAM" id="SSF48179">
    <property type="entry name" value="6-phosphogluconate dehydrogenase C-terminal domain-like"/>
    <property type="match status" value="1"/>
</dbReference>
<dbReference type="InterPro" id="IPR023027">
    <property type="entry name" value="Mannitol_DH_CS"/>
</dbReference>
<dbReference type="PRINTS" id="PR00084">
    <property type="entry name" value="MTLDHDRGNASE"/>
</dbReference>
<dbReference type="Proteomes" id="UP000232062">
    <property type="component" value="Unassembled WGS sequence"/>
</dbReference>
<gene>
    <name evidence="6" type="ORF">PRCB_01940</name>
</gene>
<evidence type="ECO:0000256" key="1">
    <source>
        <dbReference type="ARBA" id="ARBA00023002"/>
    </source>
</evidence>
<dbReference type="RefSeq" id="WP_100700070.1">
    <property type="nucleotide sequence ID" value="NZ_MLFP01000006.1"/>
</dbReference>
<evidence type="ECO:0000256" key="2">
    <source>
        <dbReference type="ARBA" id="ARBA00023027"/>
    </source>
</evidence>
<dbReference type="InterPro" id="IPR013131">
    <property type="entry name" value="Mannitol_DH_N"/>
</dbReference>
<keyword evidence="2" id="KW-0520">NAD</keyword>
<dbReference type="AlphaFoldDB" id="A0A2M9WIR8"/>
<dbReference type="NCBIfam" id="NF011611">
    <property type="entry name" value="PRK15037.1"/>
    <property type="match status" value="1"/>
</dbReference>
<proteinExistence type="inferred from homology"/>
<dbReference type="InterPro" id="IPR050988">
    <property type="entry name" value="Mannitol_DH/Oxidoreductase"/>
</dbReference>
<dbReference type="Gene3D" id="3.40.50.720">
    <property type="entry name" value="NAD(P)-binding Rossmann-like Domain"/>
    <property type="match status" value="1"/>
</dbReference>
<dbReference type="SUPFAM" id="SSF51735">
    <property type="entry name" value="NAD(P)-binding Rossmann-fold domains"/>
    <property type="match status" value="1"/>
</dbReference>
<dbReference type="FunFam" id="1.10.1040.10:FF:000020">
    <property type="entry name" value="D-mannonate oxidoreductase, NAD-binding"/>
    <property type="match status" value="1"/>
</dbReference>
<keyword evidence="7" id="KW-1185">Reference proteome</keyword>
<dbReference type="InterPro" id="IPR036291">
    <property type="entry name" value="NAD(P)-bd_dom_sf"/>
</dbReference>
<dbReference type="Gene3D" id="1.10.1040.10">
    <property type="entry name" value="N-(1-d-carboxylethyl)-l-norvaline Dehydrogenase, domain 2"/>
    <property type="match status" value="1"/>
</dbReference>
<dbReference type="InterPro" id="IPR013118">
    <property type="entry name" value="Mannitol_DH_C"/>
</dbReference>
<comment type="similarity">
    <text evidence="3">Belongs to the mannitol dehydrogenase family. UxuB subfamily.</text>
</comment>
<comment type="caution">
    <text evidence="6">The sequence shown here is derived from an EMBL/GenBank/DDBJ whole genome shotgun (WGS) entry which is preliminary data.</text>
</comment>
<protein>
    <submittedName>
        <fullName evidence="6">Fructuronate reductase</fullName>
    </submittedName>
</protein>
<dbReference type="GO" id="GO:0008866">
    <property type="term" value="F:fructuronate reductase activity"/>
    <property type="evidence" value="ECO:0007669"/>
    <property type="project" value="TreeGrafter"/>
</dbReference>
<dbReference type="OrthoDB" id="271711at2"/>